<dbReference type="RefSeq" id="XP_014680338.1">
    <property type="nucleotide sequence ID" value="XM_014824852.1"/>
</dbReference>
<dbReference type="InterPro" id="IPR043502">
    <property type="entry name" value="DNA/RNA_pol_sf"/>
</dbReference>
<keyword evidence="2" id="KW-1185">Reference proteome</keyword>
<feature type="non-terminal residue" evidence="3">
    <location>
        <position position="348"/>
    </location>
</feature>
<dbReference type="SUPFAM" id="SSF56672">
    <property type="entry name" value="DNA/RNA polymerases"/>
    <property type="match status" value="1"/>
</dbReference>
<evidence type="ECO:0000313" key="2">
    <source>
        <dbReference type="Proteomes" id="UP000695022"/>
    </source>
</evidence>
<evidence type="ECO:0000313" key="3">
    <source>
        <dbReference type="RefSeq" id="XP_014680338.1"/>
    </source>
</evidence>
<dbReference type="InterPro" id="IPR051083">
    <property type="entry name" value="GrpII_Intron_Splice-Mob/Def"/>
</dbReference>
<dbReference type="PROSITE" id="PS50878">
    <property type="entry name" value="RT_POL"/>
    <property type="match status" value="1"/>
</dbReference>
<dbReference type="Pfam" id="PF00078">
    <property type="entry name" value="RVT_1"/>
    <property type="match status" value="1"/>
</dbReference>
<feature type="domain" description="Reverse transcriptase" evidence="1">
    <location>
        <begin position="66"/>
        <end position="309"/>
    </location>
</feature>
<dbReference type="PANTHER" id="PTHR34047">
    <property type="entry name" value="NUCLEAR INTRON MATURASE 1, MITOCHONDRIAL-RELATED"/>
    <property type="match status" value="1"/>
</dbReference>
<dbReference type="GeneID" id="106820327"/>
<gene>
    <name evidence="3" type="primary">LOC106820327</name>
</gene>
<dbReference type="Proteomes" id="UP000695022">
    <property type="component" value="Unplaced"/>
</dbReference>
<proteinExistence type="predicted"/>
<evidence type="ECO:0000259" key="1">
    <source>
        <dbReference type="PROSITE" id="PS50878"/>
    </source>
</evidence>
<dbReference type="NCBIfam" id="TIGR04416">
    <property type="entry name" value="group_II_RT_mat"/>
    <property type="match status" value="1"/>
</dbReference>
<reference evidence="3" key="1">
    <citation type="submission" date="2025-08" db="UniProtKB">
        <authorList>
            <consortium name="RefSeq"/>
        </authorList>
    </citation>
    <scope>IDENTIFICATION</scope>
</reference>
<dbReference type="CDD" id="cd01651">
    <property type="entry name" value="RT_G2_intron"/>
    <property type="match status" value="1"/>
</dbReference>
<dbReference type="InterPro" id="IPR000477">
    <property type="entry name" value="RT_dom"/>
</dbReference>
<dbReference type="PANTHER" id="PTHR34047:SF8">
    <property type="entry name" value="PROTEIN YKFC"/>
    <property type="match status" value="1"/>
</dbReference>
<organism evidence="2 3">
    <name type="scientific">Priapulus caudatus</name>
    <name type="common">Priapulid worm</name>
    <dbReference type="NCBI Taxonomy" id="37621"/>
    <lineage>
        <taxon>Eukaryota</taxon>
        <taxon>Metazoa</taxon>
        <taxon>Ecdysozoa</taxon>
        <taxon>Scalidophora</taxon>
        <taxon>Priapulida</taxon>
        <taxon>Priapulimorpha</taxon>
        <taxon>Priapulimorphida</taxon>
        <taxon>Priapulidae</taxon>
        <taxon>Priapulus</taxon>
    </lineage>
</organism>
<protein>
    <recommendedName>
        <fullName evidence="1">Reverse transcriptase domain-containing protein</fullName>
    </recommendedName>
</protein>
<dbReference type="InterPro" id="IPR030931">
    <property type="entry name" value="Group_II_RT_mat"/>
</dbReference>
<sequence length="348" mass="39852">MTTTLHDIAFKARSHPRHCFQNLYGLLKTDLLYQSWGQLNKQAASGIDGITPSKYESSLFENIQRLDEQLKAKRYRANTIKRVYIPKANGKQRPLGLPTVDDKVVQQSVSQILQTIWEADFLPNSYGYRPAKSAHQAVHSLALNLQYKGYGYIVEADIKGFFDHMDHDWLVKMLEQRIDDKALLTLIKQWLKARVKSPDGRVQRSTSGTPQGGVISPVLANIYLHYVLDLWFEKQVKPRLQGRAMLIRYADDFVIAFQFQREAERFYRVLPKRLNKFGLSVAEDKTRLMRFSRFRPGRKHSFQFLGTTEGDETSCSGGLVLVLYTGICITEEPDAVIPHVRICVGTAQ</sequence>
<name>A0ABM1F7B7_PRICU</name>
<accession>A0ABM1F7B7</accession>